<dbReference type="EMBL" id="QKZI01000011">
    <property type="protein sequence ID" value="PZX02447.1"/>
    <property type="molecule type" value="Genomic_DNA"/>
</dbReference>
<keyword evidence="3" id="KW-1185">Reference proteome</keyword>
<protein>
    <submittedName>
        <fullName evidence="2">Uncharacterized protein</fullName>
    </submittedName>
</protein>
<feature type="transmembrane region" description="Helical" evidence="1">
    <location>
        <begin position="48"/>
        <end position="64"/>
    </location>
</feature>
<reference evidence="2 3" key="1">
    <citation type="submission" date="2018-06" db="EMBL/GenBank/DDBJ databases">
        <title>Genomic Encyclopedia of Type Strains, Phase IV (KMG-IV): sequencing the most valuable type-strain genomes for metagenomic binning, comparative biology and taxonomic classification.</title>
        <authorList>
            <person name="Goeker M."/>
        </authorList>
    </citation>
    <scope>NUCLEOTIDE SEQUENCE [LARGE SCALE GENOMIC DNA]</scope>
    <source>
        <strain evidence="2 3">DSM 5</strain>
    </source>
</reference>
<feature type="transmembrane region" description="Helical" evidence="1">
    <location>
        <begin position="20"/>
        <end position="42"/>
    </location>
</feature>
<evidence type="ECO:0000313" key="3">
    <source>
        <dbReference type="Proteomes" id="UP000248646"/>
    </source>
</evidence>
<comment type="caution">
    <text evidence="2">The sequence shown here is derived from an EMBL/GenBank/DDBJ whole genome shotgun (WGS) entry which is preliminary data.</text>
</comment>
<name>A0A2W7MDH8_9BACI</name>
<gene>
    <name evidence="2" type="ORF">C7437_11139</name>
</gene>
<evidence type="ECO:0000313" key="2">
    <source>
        <dbReference type="EMBL" id="PZX02447.1"/>
    </source>
</evidence>
<dbReference type="OrthoDB" id="2990841at2"/>
<keyword evidence="1" id="KW-1133">Transmembrane helix</keyword>
<keyword evidence="1" id="KW-0472">Membrane</keyword>
<dbReference type="RefSeq" id="WP_111440889.1">
    <property type="nucleotide sequence ID" value="NZ_QKZI01000011.1"/>
</dbReference>
<evidence type="ECO:0000256" key="1">
    <source>
        <dbReference type="SAM" id="Phobius"/>
    </source>
</evidence>
<sequence>MFNFPEISMIRFPKLFIHSILLMVTLTFLAFFSADIVGWIIGRPIEKSTGYVTFIMIIWIFFALQSEKYKKTV</sequence>
<dbReference type="AlphaFoldDB" id="A0A2W7MDH8"/>
<keyword evidence="1" id="KW-0812">Transmembrane</keyword>
<dbReference type="Proteomes" id="UP000248646">
    <property type="component" value="Unassembled WGS sequence"/>
</dbReference>
<organism evidence="2 3">
    <name type="scientific">Psychrobacillus insolitus</name>
    <dbReference type="NCBI Taxonomy" id="1461"/>
    <lineage>
        <taxon>Bacteria</taxon>
        <taxon>Bacillati</taxon>
        <taxon>Bacillota</taxon>
        <taxon>Bacilli</taxon>
        <taxon>Bacillales</taxon>
        <taxon>Bacillaceae</taxon>
        <taxon>Psychrobacillus</taxon>
    </lineage>
</organism>
<proteinExistence type="predicted"/>
<accession>A0A2W7MDH8</accession>